<dbReference type="InterPro" id="IPR007344">
    <property type="entry name" value="GrpB/CoaE"/>
</dbReference>
<accession>A9KRP5</accession>
<dbReference type="PANTHER" id="PTHR34822">
    <property type="entry name" value="GRPB DOMAIN PROTEIN (AFU_ORTHOLOGUE AFUA_1G01530)"/>
    <property type="match status" value="1"/>
</dbReference>
<evidence type="ECO:0000313" key="1">
    <source>
        <dbReference type="EMBL" id="ABX43539.1"/>
    </source>
</evidence>
<evidence type="ECO:0000313" key="2">
    <source>
        <dbReference type="Proteomes" id="UP000000370"/>
    </source>
</evidence>
<dbReference type="STRING" id="357809.Cphy_3185"/>
<reference evidence="2" key="1">
    <citation type="submission" date="2007-11" db="EMBL/GenBank/DDBJ databases">
        <title>Complete genome sequence of Clostridium phytofermentans ISDg.</title>
        <authorList>
            <person name="Leschine S.B."/>
            <person name="Warnick T.A."/>
            <person name="Blanchard J.L."/>
            <person name="Schnell D.J."/>
            <person name="Petit E.L."/>
            <person name="LaTouf W.G."/>
            <person name="Copeland A."/>
            <person name="Lucas S."/>
            <person name="Lapidus A."/>
            <person name="Barry K."/>
            <person name="Glavina del Rio T."/>
            <person name="Dalin E."/>
            <person name="Tice H."/>
            <person name="Pitluck S."/>
            <person name="Kiss H."/>
            <person name="Brettin T."/>
            <person name="Bruce D."/>
            <person name="Detter J.C."/>
            <person name="Han C."/>
            <person name="Kuske C."/>
            <person name="Schmutz J."/>
            <person name="Larimer F."/>
            <person name="Land M."/>
            <person name="Hauser L."/>
            <person name="Kyrpides N."/>
            <person name="Kim E.A."/>
            <person name="Richardson P."/>
        </authorList>
    </citation>
    <scope>NUCLEOTIDE SEQUENCE [LARGE SCALE GENOMIC DNA]</scope>
    <source>
        <strain evidence="2">ATCC 700394 / DSM 18823 / ISDg</strain>
    </source>
</reference>
<proteinExistence type="predicted"/>
<dbReference type="Gene3D" id="3.30.460.10">
    <property type="entry name" value="Beta Polymerase, domain 2"/>
    <property type="match status" value="1"/>
</dbReference>
<organism evidence="1 2">
    <name type="scientific">Lachnoclostridium phytofermentans (strain ATCC 700394 / DSM 18823 / ISDg)</name>
    <name type="common">Clostridium phytofermentans</name>
    <dbReference type="NCBI Taxonomy" id="357809"/>
    <lineage>
        <taxon>Bacteria</taxon>
        <taxon>Bacillati</taxon>
        <taxon>Bacillota</taxon>
        <taxon>Clostridia</taxon>
        <taxon>Lachnospirales</taxon>
        <taxon>Lachnospiraceae</taxon>
    </lineage>
</organism>
<dbReference type="eggNOG" id="COG2320">
    <property type="taxonomic scope" value="Bacteria"/>
</dbReference>
<dbReference type="Pfam" id="PF04229">
    <property type="entry name" value="GrpB"/>
    <property type="match status" value="1"/>
</dbReference>
<dbReference type="SUPFAM" id="SSF81301">
    <property type="entry name" value="Nucleotidyltransferase"/>
    <property type="match status" value="1"/>
</dbReference>
<dbReference type="AlphaFoldDB" id="A9KRP5"/>
<sequence length="103" mass="11817">MLVEGVERNKVRLLSHNKEWENEFLQVKSQIETIWNNNILDIQHVGSTAISNICAKPILDIAVRVQSIKDMDVDSMRSIGYDYCGPQLGQDTYHLYVLRGARL</sequence>
<dbReference type="InterPro" id="IPR043519">
    <property type="entry name" value="NT_sf"/>
</dbReference>
<evidence type="ECO:0008006" key="3">
    <source>
        <dbReference type="Google" id="ProtNLM"/>
    </source>
</evidence>
<name>A9KRP5_LACP7</name>
<dbReference type="OrthoDB" id="9799092at2"/>
<keyword evidence="2" id="KW-1185">Reference proteome</keyword>
<dbReference type="HOGENOM" id="CLU_086407_5_0_9"/>
<dbReference type="KEGG" id="cpy:Cphy_3185"/>
<dbReference type="EMBL" id="CP000885">
    <property type="protein sequence ID" value="ABX43539.1"/>
    <property type="molecule type" value="Genomic_DNA"/>
</dbReference>
<gene>
    <name evidence="1" type="ordered locus">Cphy_3185</name>
</gene>
<dbReference type="PANTHER" id="PTHR34822:SF1">
    <property type="entry name" value="GRPB FAMILY PROTEIN"/>
    <property type="match status" value="1"/>
</dbReference>
<protein>
    <recommendedName>
        <fullName evidence="3">GrpB family protein</fullName>
    </recommendedName>
</protein>
<dbReference type="Proteomes" id="UP000000370">
    <property type="component" value="Chromosome"/>
</dbReference>